<feature type="domain" description="Post-SET" evidence="5">
    <location>
        <begin position="118"/>
        <end position="134"/>
    </location>
</feature>
<feature type="region of interest" description="Disordered" evidence="3">
    <location>
        <begin position="184"/>
        <end position="208"/>
    </location>
</feature>
<dbReference type="PROSITE" id="PS50868">
    <property type="entry name" value="POST_SET"/>
    <property type="match status" value="1"/>
</dbReference>
<dbReference type="InterPro" id="IPR003616">
    <property type="entry name" value="Post-SET_dom"/>
</dbReference>
<sequence length="208" mass="23789">MLHPWTRLNWMSDEVGYGVVATRFIPKGTIIWALDPLDQVFTSDEVKKFGPQLWPTLERYSYVNGQGLRVLCWDHGRFMNHSCDPVSLSPGVDFELTVRDLQPGDEITCDYSSLNLEQDLECLCRSPHCRGKISKSQFAKLAPLWDRQLREAVQVVNQVEQPLLPWVKERALLERWASHPDELPSAYGHMTRKRDAVTRSAKNGVPSA</sequence>
<evidence type="ECO:0000313" key="7">
    <source>
        <dbReference type="Proteomes" id="UP000739538"/>
    </source>
</evidence>
<organism evidence="6 7">
    <name type="scientific">Eiseniibacteriota bacterium</name>
    <dbReference type="NCBI Taxonomy" id="2212470"/>
    <lineage>
        <taxon>Bacteria</taxon>
        <taxon>Candidatus Eiseniibacteriota</taxon>
    </lineage>
</organism>
<feature type="domain" description="SET" evidence="4">
    <location>
        <begin position="4"/>
        <end position="112"/>
    </location>
</feature>
<accession>A0A956NE80</accession>
<comment type="caution">
    <text evidence="6">The sequence shown here is derived from an EMBL/GenBank/DDBJ whole genome shotgun (WGS) entry which is preliminary data.</text>
</comment>
<proteinExistence type="predicted"/>
<dbReference type="Gene3D" id="2.170.270.10">
    <property type="entry name" value="SET domain"/>
    <property type="match status" value="1"/>
</dbReference>
<evidence type="ECO:0000259" key="5">
    <source>
        <dbReference type="PROSITE" id="PS50868"/>
    </source>
</evidence>
<gene>
    <name evidence="6" type="ORF">KDA27_18140</name>
</gene>
<dbReference type="PROSITE" id="PS50280">
    <property type="entry name" value="SET"/>
    <property type="match status" value="1"/>
</dbReference>
<evidence type="ECO:0000256" key="2">
    <source>
        <dbReference type="ARBA" id="ARBA00022691"/>
    </source>
</evidence>
<dbReference type="AlphaFoldDB" id="A0A956NE80"/>
<dbReference type="GO" id="GO:0016740">
    <property type="term" value="F:transferase activity"/>
    <property type="evidence" value="ECO:0007669"/>
    <property type="project" value="UniProtKB-KW"/>
</dbReference>
<evidence type="ECO:0000256" key="1">
    <source>
        <dbReference type="ARBA" id="ARBA00022679"/>
    </source>
</evidence>
<evidence type="ECO:0000259" key="4">
    <source>
        <dbReference type="PROSITE" id="PS50280"/>
    </source>
</evidence>
<dbReference type="Proteomes" id="UP000739538">
    <property type="component" value="Unassembled WGS sequence"/>
</dbReference>
<name>A0A956NE80_UNCEI</name>
<dbReference type="InterPro" id="IPR046341">
    <property type="entry name" value="SET_dom_sf"/>
</dbReference>
<dbReference type="EMBL" id="JAGQHS010000116">
    <property type="protein sequence ID" value="MCA9757727.1"/>
    <property type="molecule type" value="Genomic_DNA"/>
</dbReference>
<dbReference type="SUPFAM" id="SSF82199">
    <property type="entry name" value="SET domain"/>
    <property type="match status" value="1"/>
</dbReference>
<evidence type="ECO:0000256" key="3">
    <source>
        <dbReference type="SAM" id="MobiDB-lite"/>
    </source>
</evidence>
<evidence type="ECO:0000313" key="6">
    <source>
        <dbReference type="EMBL" id="MCA9757727.1"/>
    </source>
</evidence>
<keyword evidence="2" id="KW-0949">S-adenosyl-L-methionine</keyword>
<keyword evidence="1" id="KW-0808">Transferase</keyword>
<dbReference type="Pfam" id="PF00856">
    <property type="entry name" value="SET"/>
    <property type="match status" value="1"/>
</dbReference>
<reference evidence="6" key="1">
    <citation type="submission" date="2020-04" db="EMBL/GenBank/DDBJ databases">
        <authorList>
            <person name="Zhang T."/>
        </authorList>
    </citation>
    <scope>NUCLEOTIDE SEQUENCE</scope>
    <source>
        <strain evidence="6">HKST-UBA02</strain>
    </source>
</reference>
<protein>
    <submittedName>
        <fullName evidence="6">SET domain-containing protein</fullName>
    </submittedName>
</protein>
<dbReference type="InterPro" id="IPR001214">
    <property type="entry name" value="SET_dom"/>
</dbReference>
<reference evidence="6" key="2">
    <citation type="journal article" date="2021" name="Microbiome">
        <title>Successional dynamics and alternative stable states in a saline activated sludge microbial community over 9 years.</title>
        <authorList>
            <person name="Wang Y."/>
            <person name="Ye J."/>
            <person name="Ju F."/>
            <person name="Liu L."/>
            <person name="Boyd J.A."/>
            <person name="Deng Y."/>
            <person name="Parks D.H."/>
            <person name="Jiang X."/>
            <person name="Yin X."/>
            <person name="Woodcroft B.J."/>
            <person name="Tyson G.W."/>
            <person name="Hugenholtz P."/>
            <person name="Polz M.F."/>
            <person name="Zhang T."/>
        </authorList>
    </citation>
    <scope>NUCLEOTIDE SEQUENCE</scope>
    <source>
        <strain evidence="6">HKST-UBA02</strain>
    </source>
</reference>